<organism evidence="1 2">
    <name type="scientific">Ruthenibacterium lactatiformans</name>
    <dbReference type="NCBI Taxonomy" id="1550024"/>
    <lineage>
        <taxon>Bacteria</taxon>
        <taxon>Bacillati</taxon>
        <taxon>Bacillota</taxon>
        <taxon>Clostridia</taxon>
        <taxon>Eubacteriales</taxon>
        <taxon>Oscillospiraceae</taxon>
        <taxon>Ruthenibacterium</taxon>
    </lineage>
</organism>
<protein>
    <submittedName>
        <fullName evidence="1">Uncharacterized protein</fullName>
    </submittedName>
</protein>
<gene>
    <name evidence="1" type="ORF">GMD59_07630</name>
</gene>
<evidence type="ECO:0000313" key="2">
    <source>
        <dbReference type="Proteomes" id="UP000472755"/>
    </source>
</evidence>
<accession>A0A6L6LR51</accession>
<proteinExistence type="predicted"/>
<dbReference type="RefSeq" id="WP_155202490.1">
    <property type="nucleotide sequence ID" value="NZ_WMZQ01000006.1"/>
</dbReference>
<dbReference type="AlphaFoldDB" id="A0A6L6LR51"/>
<reference evidence="1 2" key="1">
    <citation type="journal article" date="2019" name="Nat. Med.">
        <title>A library of human gut bacterial isolates paired with longitudinal multiomics data enables mechanistic microbiome research.</title>
        <authorList>
            <person name="Poyet M."/>
            <person name="Groussin M."/>
            <person name="Gibbons S.M."/>
            <person name="Avila-Pacheco J."/>
            <person name="Jiang X."/>
            <person name="Kearney S.M."/>
            <person name="Perrotta A.R."/>
            <person name="Berdy B."/>
            <person name="Zhao S."/>
            <person name="Lieberman T.D."/>
            <person name="Swanson P.K."/>
            <person name="Smith M."/>
            <person name="Roesemann S."/>
            <person name="Alexander J.E."/>
            <person name="Rich S.A."/>
            <person name="Livny J."/>
            <person name="Vlamakis H."/>
            <person name="Clish C."/>
            <person name="Bullock K."/>
            <person name="Deik A."/>
            <person name="Scott J."/>
            <person name="Pierce K.A."/>
            <person name="Xavier R.J."/>
            <person name="Alm E.J."/>
        </authorList>
    </citation>
    <scope>NUCLEOTIDE SEQUENCE [LARGE SCALE GENOMIC DNA]</scope>
    <source>
        <strain evidence="1 2">BIOML-A4</strain>
    </source>
</reference>
<dbReference type="EMBL" id="WMZU01000010">
    <property type="protein sequence ID" value="MTS27157.1"/>
    <property type="molecule type" value="Genomic_DNA"/>
</dbReference>
<dbReference type="Proteomes" id="UP000472755">
    <property type="component" value="Unassembled WGS sequence"/>
</dbReference>
<name>A0A6L6LR51_9FIRM</name>
<evidence type="ECO:0000313" key="1">
    <source>
        <dbReference type="EMBL" id="MTS27157.1"/>
    </source>
</evidence>
<sequence length="56" mass="6831">MEYQRTIEMDFMGDLQDFYARYLFQQQLQQKLDDTIGDVLEECEDDIYKSIEKALR</sequence>
<comment type="caution">
    <text evidence="1">The sequence shown here is derived from an EMBL/GenBank/DDBJ whole genome shotgun (WGS) entry which is preliminary data.</text>
</comment>